<keyword evidence="3" id="KW-0456">Lyase</keyword>
<dbReference type="Proteomes" id="UP001222770">
    <property type="component" value="Unassembled WGS sequence"/>
</dbReference>
<comment type="caution">
    <text evidence="3">The sequence shown here is derived from an EMBL/GenBank/DDBJ whole genome shotgun (WGS) entry which is preliminary data.</text>
</comment>
<dbReference type="RefSeq" id="WP_277275348.1">
    <property type="nucleotide sequence ID" value="NZ_JAROCY010000002.1"/>
</dbReference>
<name>A0ABT6CE34_9SPHN</name>
<feature type="compositionally biased region" description="Basic and acidic residues" evidence="2">
    <location>
        <begin position="246"/>
        <end position="258"/>
    </location>
</feature>
<evidence type="ECO:0000313" key="3">
    <source>
        <dbReference type="EMBL" id="MDF8332189.1"/>
    </source>
</evidence>
<dbReference type="EC" id="4.2.1.17" evidence="3"/>
<evidence type="ECO:0000256" key="2">
    <source>
        <dbReference type="SAM" id="MobiDB-lite"/>
    </source>
</evidence>
<sequence>MTEALVLVERAGRCAIVTMNRPKAMNALSRALRRDLSAAIKALDADDGVDAIVLTGAGTRAFTAGLDLKELGSDPAALGEANGNERPEDPVAAVTACSKPVIGAVNGVAITGGFELALACDILIASDNARFADTHARVGIMPGWGLSQKLSRAIGLSRAKELSLTGNFIDARTALAWGLVNRVVPAEDLIPLACAICQDMQGADQSFLRAYLKLIDEGYALALGDATALEQARSRAHNAQVSPSSVEDRRRAVQDWGRDQPGSLPTI</sequence>
<keyword evidence="4" id="KW-1185">Reference proteome</keyword>
<dbReference type="Gene3D" id="3.90.226.10">
    <property type="entry name" value="2-enoyl-CoA Hydratase, Chain A, domain 1"/>
    <property type="match status" value="1"/>
</dbReference>
<dbReference type="CDD" id="cd06558">
    <property type="entry name" value="crotonase-like"/>
    <property type="match status" value="1"/>
</dbReference>
<reference evidence="3 4" key="1">
    <citation type="submission" date="2023-03" db="EMBL/GenBank/DDBJ databases">
        <title>Novosphingobium cyanobacteriorum sp. nov., isolated from a eutrophic reservoir during the Microcystis bloom period.</title>
        <authorList>
            <person name="Kang M."/>
            <person name="Le V."/>
            <person name="Ko S.-R."/>
            <person name="Lee S.-A."/>
            <person name="Ahn C.-Y."/>
        </authorList>
    </citation>
    <scope>NUCLEOTIDE SEQUENCE [LARGE SCALE GENOMIC DNA]</scope>
    <source>
        <strain evidence="3 4">HBC54</strain>
    </source>
</reference>
<dbReference type="SUPFAM" id="SSF52096">
    <property type="entry name" value="ClpP/crotonase"/>
    <property type="match status" value="1"/>
</dbReference>
<accession>A0ABT6CE34</accession>
<protein>
    <submittedName>
        <fullName evidence="3">Enoyl-CoA hydratase</fullName>
        <ecNumber evidence="3">4.2.1.17</ecNumber>
    </submittedName>
</protein>
<dbReference type="NCBIfam" id="NF004840">
    <property type="entry name" value="PRK06190.1"/>
    <property type="match status" value="1"/>
</dbReference>
<dbReference type="EMBL" id="JAROCY010000002">
    <property type="protein sequence ID" value="MDF8332189.1"/>
    <property type="molecule type" value="Genomic_DNA"/>
</dbReference>
<evidence type="ECO:0000256" key="1">
    <source>
        <dbReference type="ARBA" id="ARBA00005254"/>
    </source>
</evidence>
<dbReference type="PANTHER" id="PTHR43802:SF1">
    <property type="entry name" value="IP11341P-RELATED"/>
    <property type="match status" value="1"/>
</dbReference>
<dbReference type="Pfam" id="PF00378">
    <property type="entry name" value="ECH_1"/>
    <property type="match status" value="1"/>
</dbReference>
<dbReference type="InterPro" id="IPR001753">
    <property type="entry name" value="Enoyl-CoA_hydra/iso"/>
</dbReference>
<dbReference type="GO" id="GO:0004300">
    <property type="term" value="F:enoyl-CoA hydratase activity"/>
    <property type="evidence" value="ECO:0007669"/>
    <property type="project" value="UniProtKB-EC"/>
</dbReference>
<feature type="region of interest" description="Disordered" evidence="2">
    <location>
        <begin position="234"/>
        <end position="267"/>
    </location>
</feature>
<proteinExistence type="inferred from homology"/>
<dbReference type="InterPro" id="IPR029045">
    <property type="entry name" value="ClpP/crotonase-like_dom_sf"/>
</dbReference>
<organism evidence="3 4">
    <name type="scientific">Novosphingobium cyanobacteriorum</name>
    <dbReference type="NCBI Taxonomy" id="3024215"/>
    <lineage>
        <taxon>Bacteria</taxon>
        <taxon>Pseudomonadati</taxon>
        <taxon>Pseudomonadota</taxon>
        <taxon>Alphaproteobacteria</taxon>
        <taxon>Sphingomonadales</taxon>
        <taxon>Sphingomonadaceae</taxon>
        <taxon>Novosphingobium</taxon>
    </lineage>
</organism>
<evidence type="ECO:0000313" key="4">
    <source>
        <dbReference type="Proteomes" id="UP001222770"/>
    </source>
</evidence>
<gene>
    <name evidence="3" type="ORF">POM99_03170</name>
</gene>
<comment type="similarity">
    <text evidence="1">Belongs to the enoyl-CoA hydratase/isomerase family.</text>
</comment>
<dbReference type="PANTHER" id="PTHR43802">
    <property type="entry name" value="ENOYL-COA HYDRATASE"/>
    <property type="match status" value="1"/>
</dbReference>